<keyword evidence="6" id="KW-1185">Reference proteome</keyword>
<dbReference type="Proteomes" id="UP000187735">
    <property type="component" value="Chromosome"/>
</dbReference>
<dbReference type="GO" id="GO:1990281">
    <property type="term" value="C:efflux pump complex"/>
    <property type="evidence" value="ECO:0007669"/>
    <property type="project" value="TreeGrafter"/>
</dbReference>
<organism evidence="5 6">
    <name type="scientific">Fuerstiella marisgermanici</name>
    <dbReference type="NCBI Taxonomy" id="1891926"/>
    <lineage>
        <taxon>Bacteria</taxon>
        <taxon>Pseudomonadati</taxon>
        <taxon>Planctomycetota</taxon>
        <taxon>Planctomycetia</taxon>
        <taxon>Planctomycetales</taxon>
        <taxon>Planctomycetaceae</taxon>
        <taxon>Fuerstiella</taxon>
    </lineage>
</organism>
<feature type="chain" id="PRO_5012275532" evidence="3">
    <location>
        <begin position="24"/>
        <end position="288"/>
    </location>
</feature>
<dbReference type="Pfam" id="PF25917">
    <property type="entry name" value="BSH_RND"/>
    <property type="match status" value="1"/>
</dbReference>
<name>A0A1P8WEY5_9PLAN</name>
<dbReference type="Gene3D" id="1.10.287.470">
    <property type="entry name" value="Helix hairpin bin"/>
    <property type="match status" value="1"/>
</dbReference>
<sequence length="288" mass="30655" precursor="true">MKNLNTIAIVAASAFACTSFAAADESDLFQLGDQLHGVARPSEIAELPSLVPGTIVEVHVKEGQFVKKGTPLVTMDDRVPRARLLAATVEANLTGALKRAEVEHRMAVSRLNRLRAALSRGAGAGFELEEAEGVRDSAAAAIEQQRDILKAAEANRQLAEAQLAQYTITAPFDGLVTEIHRKSGAIDPSQLIVTMANLSTLEVEMHLPSRLYGTVQRGQTLPLKAGQPIANSINASVVSVSPIIDSASDTFRCLLQINNSQTLLPAGFSVVLKNSDNNTAIGRVTNAR</sequence>
<protein>
    <submittedName>
        <fullName evidence="5">Multidrug resistance protein</fullName>
    </submittedName>
</protein>
<feature type="signal peptide" evidence="3">
    <location>
        <begin position="1"/>
        <end position="23"/>
    </location>
</feature>
<evidence type="ECO:0000313" key="6">
    <source>
        <dbReference type="Proteomes" id="UP000187735"/>
    </source>
</evidence>
<evidence type="ECO:0000256" key="1">
    <source>
        <dbReference type="ARBA" id="ARBA00009477"/>
    </source>
</evidence>
<keyword evidence="2" id="KW-0175">Coiled coil</keyword>
<dbReference type="EMBL" id="CP017641">
    <property type="protein sequence ID" value="APZ92628.1"/>
    <property type="molecule type" value="Genomic_DNA"/>
</dbReference>
<feature type="domain" description="Multidrug resistance protein MdtA-like barrel-sandwich hybrid" evidence="4">
    <location>
        <begin position="44"/>
        <end position="185"/>
    </location>
</feature>
<dbReference type="Gene3D" id="2.40.30.170">
    <property type="match status" value="1"/>
</dbReference>
<dbReference type="PANTHER" id="PTHR30469">
    <property type="entry name" value="MULTIDRUG RESISTANCE PROTEIN MDTA"/>
    <property type="match status" value="1"/>
</dbReference>
<dbReference type="PANTHER" id="PTHR30469:SF15">
    <property type="entry name" value="HLYD FAMILY OF SECRETION PROTEINS"/>
    <property type="match status" value="1"/>
</dbReference>
<evidence type="ECO:0000256" key="3">
    <source>
        <dbReference type="SAM" id="SignalP"/>
    </source>
</evidence>
<reference evidence="5 6" key="1">
    <citation type="journal article" date="2016" name="Front. Microbiol.">
        <title>Fuerstia marisgermanicae gen. nov., sp. nov., an Unusual Member of the Phylum Planctomycetes from the German Wadden Sea.</title>
        <authorList>
            <person name="Kohn T."/>
            <person name="Heuer A."/>
            <person name="Jogler M."/>
            <person name="Vollmers J."/>
            <person name="Boedeker C."/>
            <person name="Bunk B."/>
            <person name="Rast P."/>
            <person name="Borchert D."/>
            <person name="Glockner I."/>
            <person name="Freese H.M."/>
            <person name="Klenk H.P."/>
            <person name="Overmann J."/>
            <person name="Kaster A.K."/>
            <person name="Rohde M."/>
            <person name="Wiegand S."/>
            <person name="Jogler C."/>
        </authorList>
    </citation>
    <scope>NUCLEOTIDE SEQUENCE [LARGE SCALE GENOMIC DNA]</scope>
    <source>
        <strain evidence="5 6">NH11</strain>
    </source>
</reference>
<dbReference type="InterPro" id="IPR058625">
    <property type="entry name" value="MdtA-like_BSH"/>
</dbReference>
<dbReference type="KEGG" id="fmr:Fuma_02239"/>
<dbReference type="InterPro" id="IPR006143">
    <property type="entry name" value="RND_pump_MFP"/>
</dbReference>
<feature type="coiled-coil region" evidence="2">
    <location>
        <begin position="97"/>
        <end position="169"/>
    </location>
</feature>
<evidence type="ECO:0000313" key="5">
    <source>
        <dbReference type="EMBL" id="APZ92628.1"/>
    </source>
</evidence>
<evidence type="ECO:0000256" key="2">
    <source>
        <dbReference type="SAM" id="Coils"/>
    </source>
</evidence>
<dbReference type="SUPFAM" id="SSF111369">
    <property type="entry name" value="HlyD-like secretion proteins"/>
    <property type="match status" value="1"/>
</dbReference>
<dbReference type="AlphaFoldDB" id="A0A1P8WEY5"/>
<dbReference type="PROSITE" id="PS51257">
    <property type="entry name" value="PROKAR_LIPOPROTEIN"/>
    <property type="match status" value="1"/>
</dbReference>
<dbReference type="GO" id="GO:0015562">
    <property type="term" value="F:efflux transmembrane transporter activity"/>
    <property type="evidence" value="ECO:0007669"/>
    <property type="project" value="TreeGrafter"/>
</dbReference>
<accession>A0A1P8WEY5</accession>
<keyword evidence="3" id="KW-0732">Signal</keyword>
<gene>
    <name evidence="5" type="ORF">Fuma_02239</name>
</gene>
<proteinExistence type="inferred from homology"/>
<dbReference type="OrthoDB" id="259511at2"/>
<evidence type="ECO:0000259" key="4">
    <source>
        <dbReference type="Pfam" id="PF25917"/>
    </source>
</evidence>
<dbReference type="NCBIfam" id="TIGR01730">
    <property type="entry name" value="RND_mfp"/>
    <property type="match status" value="1"/>
</dbReference>
<dbReference type="RefSeq" id="WP_077024229.1">
    <property type="nucleotide sequence ID" value="NZ_CP017641.1"/>
</dbReference>
<comment type="similarity">
    <text evidence="1">Belongs to the membrane fusion protein (MFP) (TC 8.A.1) family.</text>
</comment>
<dbReference type="STRING" id="1891926.Fuma_02239"/>
<dbReference type="Gene3D" id="2.40.50.100">
    <property type="match status" value="1"/>
</dbReference>